<dbReference type="AlphaFoldDB" id="A0A396ITG1"/>
<feature type="domain" description="KIB1-4 beta-propeller" evidence="1">
    <location>
        <begin position="20"/>
        <end position="177"/>
    </location>
</feature>
<dbReference type="Proteomes" id="UP000265566">
    <property type="component" value="Chromosome 3"/>
</dbReference>
<dbReference type="Pfam" id="PF03478">
    <property type="entry name" value="Beta-prop_KIB1-4"/>
    <property type="match status" value="1"/>
</dbReference>
<accession>A0A396ITG1</accession>
<sequence length="208" mass="24108">MCHGKNPLLLGRLSHRFNRRIIFRGLDEQWKLISKRSYEYGDICLFKGRIYAVNQSGETVTVGPDSSVELAAQPLDPGIPGLNKMLVESEGRLLLLAINEMFYSFSIDFFKLDEKEKKWVRLMDFDEKEKKWVKLRHFGDRIFFIGRGCSFSASASDLCIPKGNCVVFIDETVLWIDNKRVFHLDQNQLSCGAKYLNLFLPPKWIHNI</sequence>
<dbReference type="PANTHER" id="PTHR47123">
    <property type="entry name" value="F-BOX PROTEIN SKIP23"/>
    <property type="match status" value="1"/>
</dbReference>
<protein>
    <recommendedName>
        <fullName evidence="1">KIB1-4 beta-propeller domain-containing protein</fullName>
    </recommendedName>
</protein>
<gene>
    <name evidence="2" type="ORF">MtrunA17_Chr3g0088581</name>
</gene>
<organism evidence="2">
    <name type="scientific">Medicago truncatula</name>
    <name type="common">Barrel medic</name>
    <name type="synonym">Medicago tribuloides</name>
    <dbReference type="NCBI Taxonomy" id="3880"/>
    <lineage>
        <taxon>Eukaryota</taxon>
        <taxon>Viridiplantae</taxon>
        <taxon>Streptophyta</taxon>
        <taxon>Embryophyta</taxon>
        <taxon>Tracheophyta</taxon>
        <taxon>Spermatophyta</taxon>
        <taxon>Magnoliopsida</taxon>
        <taxon>eudicotyledons</taxon>
        <taxon>Gunneridae</taxon>
        <taxon>Pentapetalae</taxon>
        <taxon>rosids</taxon>
        <taxon>fabids</taxon>
        <taxon>Fabales</taxon>
        <taxon>Fabaceae</taxon>
        <taxon>Papilionoideae</taxon>
        <taxon>50 kb inversion clade</taxon>
        <taxon>NPAAA clade</taxon>
        <taxon>Hologalegina</taxon>
        <taxon>IRL clade</taxon>
        <taxon>Trifolieae</taxon>
        <taxon>Medicago</taxon>
    </lineage>
</organism>
<reference evidence="2" key="1">
    <citation type="journal article" date="2018" name="Nat. Plants">
        <title>Whole-genome landscape of Medicago truncatula symbiotic genes.</title>
        <authorList>
            <person name="Pecrix Y."/>
            <person name="Gamas P."/>
            <person name="Carrere S."/>
        </authorList>
    </citation>
    <scope>NUCLEOTIDE SEQUENCE</scope>
    <source>
        <tissue evidence="2">Leaves</tissue>
    </source>
</reference>
<name>A0A396ITG1_MEDTR</name>
<comment type="caution">
    <text evidence="2">The sequence shown here is derived from an EMBL/GenBank/DDBJ whole genome shotgun (WGS) entry which is preliminary data.</text>
</comment>
<proteinExistence type="predicted"/>
<evidence type="ECO:0000313" key="2">
    <source>
        <dbReference type="EMBL" id="RHN66227.1"/>
    </source>
</evidence>
<dbReference type="Gramene" id="rna14170">
    <property type="protein sequence ID" value="RHN66227.1"/>
    <property type="gene ID" value="gene14170"/>
</dbReference>
<dbReference type="InterPro" id="IPR051304">
    <property type="entry name" value="SCF_F-box_domain"/>
</dbReference>
<dbReference type="EMBL" id="PSQE01000003">
    <property type="protein sequence ID" value="RHN66227.1"/>
    <property type="molecule type" value="Genomic_DNA"/>
</dbReference>
<dbReference type="InterPro" id="IPR005174">
    <property type="entry name" value="KIB1-4_b-propeller"/>
</dbReference>
<dbReference type="PANTHER" id="PTHR47123:SF15">
    <property type="entry name" value="F-BOX PROTEIN SKIP23"/>
    <property type="match status" value="1"/>
</dbReference>
<evidence type="ECO:0000259" key="1">
    <source>
        <dbReference type="Pfam" id="PF03478"/>
    </source>
</evidence>